<dbReference type="EMBL" id="MFJN01000009">
    <property type="protein sequence ID" value="OGG22086.1"/>
    <property type="molecule type" value="Genomic_DNA"/>
</dbReference>
<name>A0A1F6ABZ7_9BACT</name>
<proteinExistence type="predicted"/>
<dbReference type="STRING" id="1798384.A3D03_01850"/>
<dbReference type="Gene3D" id="3.30.360.10">
    <property type="entry name" value="Dihydrodipicolinate Reductase, domain 2"/>
    <property type="match status" value="1"/>
</dbReference>
<gene>
    <name evidence="1" type="ORF">A3D03_01850</name>
</gene>
<sequence>MSNLIEQGWPKPILDKNKLDRKARIAIRGAFGQLGTRLIGALGKQLDLEATIGLVRRDPTVELRGFAAVEGHPDLQLFTTDESELGALKDLGFNVGLWTNDHFRDVDLMIDTTPPGKGADFAYRSRENNKPIIVQSGERGFGRLVSPPLIAGGEGIIFEAGDCNVNAISVVGSALSGILTRVGVNILMQHGRFFHGRLRDEPVISTYFVSGKPTQEHLQHLFPILDLTVGNISQVPSLRYYTHNFVMETADLVDAGEVRDLLDKHPRIRCLPHATSTYDVREYDNILRAAGGARLPPIVPIIVQGGTPFQKSKTVEMIVTIDSRRITVLPNIDAARTLLWGVEPIESMRITDETMHFVKPPDEIK</sequence>
<evidence type="ECO:0008006" key="3">
    <source>
        <dbReference type="Google" id="ProtNLM"/>
    </source>
</evidence>
<comment type="caution">
    <text evidence="1">The sequence shown here is derived from an EMBL/GenBank/DDBJ whole genome shotgun (WGS) entry which is preliminary data.</text>
</comment>
<dbReference type="AlphaFoldDB" id="A0A1F6ABZ7"/>
<accession>A0A1F6ABZ7</accession>
<dbReference type="Proteomes" id="UP000177092">
    <property type="component" value="Unassembled WGS sequence"/>
</dbReference>
<evidence type="ECO:0000313" key="1">
    <source>
        <dbReference type="EMBL" id="OGG22086.1"/>
    </source>
</evidence>
<dbReference type="Gene3D" id="3.40.50.720">
    <property type="entry name" value="NAD(P)-binding Rossmann-like Domain"/>
    <property type="match status" value="1"/>
</dbReference>
<evidence type="ECO:0000313" key="2">
    <source>
        <dbReference type="Proteomes" id="UP000177092"/>
    </source>
</evidence>
<protein>
    <recommendedName>
        <fullName evidence="3">Semialdehyde dehydrogenase NAD-binding domain-containing protein</fullName>
    </recommendedName>
</protein>
<organism evidence="1 2">
    <name type="scientific">Candidatus Gottesmanbacteria bacterium RIFCSPHIGHO2_02_FULL_40_13</name>
    <dbReference type="NCBI Taxonomy" id="1798384"/>
    <lineage>
        <taxon>Bacteria</taxon>
        <taxon>Candidatus Gottesmaniibacteriota</taxon>
    </lineage>
</organism>
<reference evidence="1 2" key="1">
    <citation type="journal article" date="2016" name="Nat. Commun.">
        <title>Thousands of microbial genomes shed light on interconnected biogeochemical processes in an aquifer system.</title>
        <authorList>
            <person name="Anantharaman K."/>
            <person name="Brown C.T."/>
            <person name="Hug L.A."/>
            <person name="Sharon I."/>
            <person name="Castelle C.J."/>
            <person name="Probst A.J."/>
            <person name="Thomas B.C."/>
            <person name="Singh A."/>
            <person name="Wilkins M.J."/>
            <person name="Karaoz U."/>
            <person name="Brodie E.L."/>
            <person name="Williams K.H."/>
            <person name="Hubbard S.S."/>
            <person name="Banfield J.F."/>
        </authorList>
    </citation>
    <scope>NUCLEOTIDE SEQUENCE [LARGE SCALE GENOMIC DNA]</scope>
</reference>